<feature type="domain" description="Metallo-beta-lactamase" evidence="1">
    <location>
        <begin position="37"/>
        <end position="157"/>
    </location>
</feature>
<dbReference type="InterPro" id="IPR036866">
    <property type="entry name" value="RibonucZ/Hydroxyglut_hydro"/>
</dbReference>
<dbReference type="SUPFAM" id="SSF56281">
    <property type="entry name" value="Metallo-hydrolase/oxidoreductase"/>
    <property type="match status" value="1"/>
</dbReference>
<gene>
    <name evidence="2" type="ORF">B2A_08809</name>
</gene>
<feature type="non-terminal residue" evidence="2">
    <location>
        <position position="1"/>
    </location>
</feature>
<organism evidence="2">
    <name type="scientific">mine drainage metagenome</name>
    <dbReference type="NCBI Taxonomy" id="410659"/>
    <lineage>
        <taxon>unclassified sequences</taxon>
        <taxon>metagenomes</taxon>
        <taxon>ecological metagenomes</taxon>
    </lineage>
</organism>
<evidence type="ECO:0000313" key="2">
    <source>
        <dbReference type="EMBL" id="EQD46659.1"/>
    </source>
</evidence>
<protein>
    <submittedName>
        <fullName evidence="2">Metallo-beta-lactamase family protein</fullName>
    </submittedName>
</protein>
<dbReference type="EMBL" id="AUZZ01006351">
    <property type="protein sequence ID" value="EQD46659.1"/>
    <property type="molecule type" value="Genomic_DNA"/>
</dbReference>
<evidence type="ECO:0000259" key="1">
    <source>
        <dbReference type="Pfam" id="PF12706"/>
    </source>
</evidence>
<name>T1B189_9ZZZZ</name>
<reference evidence="2" key="1">
    <citation type="submission" date="2013-08" db="EMBL/GenBank/DDBJ databases">
        <authorList>
            <person name="Mendez C."/>
            <person name="Richter M."/>
            <person name="Ferrer M."/>
            <person name="Sanchez J."/>
        </authorList>
    </citation>
    <scope>NUCLEOTIDE SEQUENCE</scope>
</reference>
<dbReference type="Pfam" id="PF12706">
    <property type="entry name" value="Lactamase_B_2"/>
    <property type="match status" value="1"/>
</dbReference>
<sequence length="160" mass="17210">RRGTFLHFLGTGGNPSGVIRQRRRTGGVWISLAGHAIALDPGPGAAFHAARAGLDARSLNAIVISHGHTDHYLAAGSLIEGMCRGMSRRRGVLALPREALVGGLVDRFHLGLDPAPWYPGGPLVRCLRSDEPLQLGEVRIVPFRVQHGPENYGLRFEAKA</sequence>
<reference evidence="2" key="2">
    <citation type="journal article" date="2014" name="ISME J.">
        <title>Microbial stratification in low pH oxic and suboxic macroscopic growths along an acid mine drainage.</title>
        <authorList>
            <person name="Mendez-Garcia C."/>
            <person name="Mesa V."/>
            <person name="Sprenger R.R."/>
            <person name="Richter M."/>
            <person name="Diez M.S."/>
            <person name="Solano J."/>
            <person name="Bargiela R."/>
            <person name="Golyshina O.V."/>
            <person name="Manteca A."/>
            <person name="Ramos J.L."/>
            <person name="Gallego J.R."/>
            <person name="Llorente I."/>
            <person name="Martins Dos Santos V.A."/>
            <person name="Jensen O.N."/>
            <person name="Pelaez A.I."/>
            <person name="Sanchez J."/>
            <person name="Ferrer M."/>
        </authorList>
    </citation>
    <scope>NUCLEOTIDE SEQUENCE</scope>
</reference>
<dbReference type="AlphaFoldDB" id="T1B189"/>
<dbReference type="Gene3D" id="3.60.15.10">
    <property type="entry name" value="Ribonuclease Z/Hydroxyacylglutathione hydrolase-like"/>
    <property type="match status" value="1"/>
</dbReference>
<dbReference type="InterPro" id="IPR001279">
    <property type="entry name" value="Metallo-B-lactamas"/>
</dbReference>
<feature type="non-terminal residue" evidence="2">
    <location>
        <position position="160"/>
    </location>
</feature>
<proteinExistence type="predicted"/>
<comment type="caution">
    <text evidence="2">The sequence shown here is derived from an EMBL/GenBank/DDBJ whole genome shotgun (WGS) entry which is preliminary data.</text>
</comment>
<accession>T1B189</accession>